<organism evidence="1 2">
    <name type="scientific">Clostridium sartagoforme</name>
    <dbReference type="NCBI Taxonomy" id="84031"/>
    <lineage>
        <taxon>Bacteria</taxon>
        <taxon>Bacillati</taxon>
        <taxon>Bacillota</taxon>
        <taxon>Clostridia</taxon>
        <taxon>Eubacteriales</taxon>
        <taxon>Clostridiaceae</taxon>
        <taxon>Clostridium</taxon>
    </lineage>
</organism>
<dbReference type="AlphaFoldDB" id="A0A4S2DH60"/>
<dbReference type="Proteomes" id="UP000306888">
    <property type="component" value="Unassembled WGS sequence"/>
</dbReference>
<gene>
    <name evidence="1" type="ORF">E5347_13125</name>
</gene>
<proteinExistence type="predicted"/>
<comment type="caution">
    <text evidence="1">The sequence shown here is derived from an EMBL/GenBank/DDBJ whole genome shotgun (WGS) entry which is preliminary data.</text>
</comment>
<dbReference type="PIRSF" id="PIRSF033595">
    <property type="entry name" value="UCP033595"/>
    <property type="match status" value="1"/>
</dbReference>
<dbReference type="OrthoDB" id="1954979at2"/>
<keyword evidence="2" id="KW-1185">Reference proteome</keyword>
<name>A0A4S2DH60_9CLOT</name>
<evidence type="ECO:0000313" key="1">
    <source>
        <dbReference type="EMBL" id="TGY41419.1"/>
    </source>
</evidence>
<protein>
    <submittedName>
        <fullName evidence="1">Uncharacterized protein</fullName>
    </submittedName>
</protein>
<accession>A0A4S2DH60</accession>
<dbReference type="Pfam" id="PF20124">
    <property type="entry name" value="DUF6514"/>
    <property type="match status" value="1"/>
</dbReference>
<dbReference type="InterPro" id="IPR017016">
    <property type="entry name" value="UCP033595"/>
</dbReference>
<evidence type="ECO:0000313" key="2">
    <source>
        <dbReference type="Proteomes" id="UP000306888"/>
    </source>
</evidence>
<sequence length="100" mass="11681">MKVVNSLYSSFKDEEKEIKYLYRLTEESYLNGQAFGIEVERQDIVDGNVIAIERDYIGKISNIEDKVRELLSLVHNYQVSPVHLVDILGEYVDNYVMDFN</sequence>
<dbReference type="RefSeq" id="WP_136007685.1">
    <property type="nucleotide sequence ID" value="NZ_SRYR01000008.1"/>
</dbReference>
<dbReference type="EMBL" id="SRYR01000008">
    <property type="protein sequence ID" value="TGY41419.1"/>
    <property type="molecule type" value="Genomic_DNA"/>
</dbReference>
<reference evidence="1 2" key="1">
    <citation type="submission" date="2019-04" db="EMBL/GenBank/DDBJ databases">
        <title>Microbes associate with the intestines of laboratory mice.</title>
        <authorList>
            <person name="Navarre W."/>
            <person name="Wong E."/>
            <person name="Huang K."/>
            <person name="Tropini C."/>
            <person name="Ng K."/>
            <person name="Yu B."/>
        </authorList>
    </citation>
    <scope>NUCLEOTIDE SEQUENCE [LARGE SCALE GENOMIC DNA]</scope>
    <source>
        <strain evidence="1 2">NM50_B9-20</strain>
    </source>
</reference>